<evidence type="ECO:0000256" key="2">
    <source>
        <dbReference type="ARBA" id="ARBA00022737"/>
    </source>
</evidence>
<name>A0A8H4QUT3_9AGAR</name>
<dbReference type="GO" id="GO:0005737">
    <property type="term" value="C:cytoplasm"/>
    <property type="evidence" value="ECO:0007669"/>
    <property type="project" value="TreeGrafter"/>
</dbReference>
<dbReference type="Pfam" id="PF00400">
    <property type="entry name" value="WD40"/>
    <property type="match status" value="1"/>
</dbReference>
<comment type="caution">
    <text evidence="4">The sequence shown here is derived from an EMBL/GenBank/DDBJ whole genome shotgun (WGS) entry which is preliminary data.</text>
</comment>
<dbReference type="PANTHER" id="PTHR15574">
    <property type="entry name" value="WD REPEAT DOMAIN-CONTAINING FAMILY"/>
    <property type="match status" value="1"/>
</dbReference>
<dbReference type="SUPFAM" id="SSF50978">
    <property type="entry name" value="WD40 repeat-like"/>
    <property type="match status" value="1"/>
</dbReference>
<evidence type="ECO:0000256" key="1">
    <source>
        <dbReference type="ARBA" id="ARBA00022574"/>
    </source>
</evidence>
<dbReference type="GO" id="GO:0080008">
    <property type="term" value="C:Cul4-RING E3 ubiquitin ligase complex"/>
    <property type="evidence" value="ECO:0007669"/>
    <property type="project" value="TreeGrafter"/>
</dbReference>
<dbReference type="PANTHER" id="PTHR15574:SF40">
    <property type="entry name" value="WD AND TETRATRICOPEPTIDE REPEATS PROTEIN 1"/>
    <property type="match status" value="1"/>
</dbReference>
<feature type="compositionally biased region" description="Acidic residues" evidence="3">
    <location>
        <begin position="408"/>
        <end position="431"/>
    </location>
</feature>
<dbReference type="Gene3D" id="2.130.10.10">
    <property type="entry name" value="YVTN repeat-like/Quinoprotein amine dehydrogenase"/>
    <property type="match status" value="1"/>
</dbReference>
<reference evidence="4 5" key="1">
    <citation type="submission" date="2019-12" db="EMBL/GenBank/DDBJ databases">
        <authorList>
            <person name="Floudas D."/>
            <person name="Bentzer J."/>
            <person name="Ahren D."/>
            <person name="Johansson T."/>
            <person name="Persson P."/>
            <person name="Tunlid A."/>
        </authorList>
    </citation>
    <scope>NUCLEOTIDE SEQUENCE [LARGE SCALE GENOMIC DNA]</scope>
    <source>
        <strain evidence="4 5">CBS 102.39</strain>
    </source>
</reference>
<dbReference type="InterPro" id="IPR036322">
    <property type="entry name" value="WD40_repeat_dom_sf"/>
</dbReference>
<gene>
    <name evidence="4" type="ORF">D9613_005957</name>
</gene>
<evidence type="ECO:0000256" key="3">
    <source>
        <dbReference type="SAM" id="MobiDB-lite"/>
    </source>
</evidence>
<dbReference type="InterPro" id="IPR045151">
    <property type="entry name" value="DCAF8"/>
</dbReference>
<dbReference type="AlphaFoldDB" id="A0A8H4QUT3"/>
<protein>
    <recommendedName>
        <fullName evidence="6">WD40 repeat-like protein</fullName>
    </recommendedName>
</protein>
<feature type="region of interest" description="Disordered" evidence="3">
    <location>
        <begin position="397"/>
        <end position="440"/>
    </location>
</feature>
<sequence length="440" mass="48886">MSVIVERSAGTCEVVYKYDITYLGSSSLPLPSGGGRLPDTLYADNDDSIRAVVGHITQDEIFMTASEDGTIRRYDGRENTRVPRAQNVIQTSNEITDVKYHPTMEHLFLSSNGAGEVNLFDDRMAFTSSFNKSDDGIVQKYNTKITKRLATRFCHPEASSISFDRDGSKFAVSFMQYLPTIYSVSDPDPIAVLSGNNLPDGTPNPPGKRTYSNVCTMKHGSFGGPGLDVDDMYAAGSDDFRCYVWKIPPVSQLLNQREIISADDWNASERLETGRNEPRVVPVEIATPLCRLTGHDTIVNTAVFHPHLFHIVTSGVEKNIILHSPTPSSPCTQNLQRSPADVRELKPEDEDLDRANYLTALFGSHPTLLTESADDREERRTISLFDHILREEGDADVWTRRPWSMPGSDDDNEQEDEGSSDSASDDSDMDEIAFLPSFLT</sequence>
<evidence type="ECO:0000313" key="4">
    <source>
        <dbReference type="EMBL" id="KAF4617596.1"/>
    </source>
</evidence>
<organism evidence="4 5">
    <name type="scientific">Agrocybe pediades</name>
    <dbReference type="NCBI Taxonomy" id="84607"/>
    <lineage>
        <taxon>Eukaryota</taxon>
        <taxon>Fungi</taxon>
        <taxon>Dikarya</taxon>
        <taxon>Basidiomycota</taxon>
        <taxon>Agaricomycotina</taxon>
        <taxon>Agaricomycetes</taxon>
        <taxon>Agaricomycetidae</taxon>
        <taxon>Agaricales</taxon>
        <taxon>Agaricineae</taxon>
        <taxon>Strophariaceae</taxon>
        <taxon>Agrocybe</taxon>
    </lineage>
</organism>
<keyword evidence="5" id="KW-1185">Reference proteome</keyword>
<dbReference type="InterPro" id="IPR001680">
    <property type="entry name" value="WD40_rpt"/>
</dbReference>
<accession>A0A8H4QUT3</accession>
<evidence type="ECO:0000313" key="5">
    <source>
        <dbReference type="Proteomes" id="UP000521872"/>
    </source>
</evidence>
<evidence type="ECO:0008006" key="6">
    <source>
        <dbReference type="Google" id="ProtNLM"/>
    </source>
</evidence>
<keyword evidence="1" id="KW-0853">WD repeat</keyword>
<dbReference type="EMBL" id="JAACJL010000030">
    <property type="protein sequence ID" value="KAF4617596.1"/>
    <property type="molecule type" value="Genomic_DNA"/>
</dbReference>
<proteinExistence type="predicted"/>
<dbReference type="InterPro" id="IPR015943">
    <property type="entry name" value="WD40/YVTN_repeat-like_dom_sf"/>
</dbReference>
<dbReference type="GO" id="GO:0045717">
    <property type="term" value="P:negative regulation of fatty acid biosynthetic process"/>
    <property type="evidence" value="ECO:0007669"/>
    <property type="project" value="TreeGrafter"/>
</dbReference>
<dbReference type="Proteomes" id="UP000521872">
    <property type="component" value="Unassembled WGS sequence"/>
</dbReference>
<dbReference type="SMART" id="SM00320">
    <property type="entry name" value="WD40"/>
    <property type="match status" value="4"/>
</dbReference>
<keyword evidence="2" id="KW-0677">Repeat</keyword>